<protein>
    <submittedName>
        <fullName evidence="2">Uncharacterized protein</fullName>
    </submittedName>
</protein>
<dbReference type="RefSeq" id="XP_025595535.1">
    <property type="nucleotide sequence ID" value="XM_025739141.1"/>
</dbReference>
<dbReference type="GeneID" id="37266687"/>
<name>A0A316Z1L7_9BASI</name>
<reference evidence="2 3" key="1">
    <citation type="journal article" date="2018" name="Mol. Biol. Evol.">
        <title>Broad Genomic Sampling Reveals a Smut Pathogenic Ancestry of the Fungal Clade Ustilaginomycotina.</title>
        <authorList>
            <person name="Kijpornyongpan T."/>
            <person name="Mondo S.J."/>
            <person name="Barry K."/>
            <person name="Sandor L."/>
            <person name="Lee J."/>
            <person name="Lipzen A."/>
            <person name="Pangilinan J."/>
            <person name="LaButti K."/>
            <person name="Hainaut M."/>
            <person name="Henrissat B."/>
            <person name="Grigoriev I.V."/>
            <person name="Spatafora J.W."/>
            <person name="Aime M.C."/>
        </authorList>
    </citation>
    <scope>NUCLEOTIDE SEQUENCE [LARGE SCALE GENOMIC DNA]</scope>
    <source>
        <strain evidence="2 3">MCA 4186</strain>
    </source>
</reference>
<dbReference type="Proteomes" id="UP000245946">
    <property type="component" value="Unassembled WGS sequence"/>
</dbReference>
<proteinExistence type="predicted"/>
<feature type="compositionally biased region" description="Polar residues" evidence="1">
    <location>
        <begin position="319"/>
        <end position="332"/>
    </location>
</feature>
<sequence length="412" mass="42561">MIRRGSAELAASGLVPGARAAISPLLLHPSLFMPTPTSHRIRQAVIPLCMLAQGSFRLAPGLRATVHSPRSRCTQRGLARLCPSGDSRGENCLPDLERSSTAAGHVCCLAAPAHVNVGLEGRVSPALTGPGLRKDISEATLLLTAWISARETHAAVTAAPSPARHGLPAACAGCLSAVREPPRVHAGSAGRVAACRACSLCGTLALRTPSSRESSQRRARAAAERCQGPASSRLLHAPGMRLRARVLLQLLHGQRLPRGRPSTDAASDRCCICTLAGAGAEGSTASRSAGAASTPPARSCRTKLADRAIGLRAKVGLQQAPSGKTPQPQGQAASLAPAIPSDLGCRRSTTPSAGRAGCRQCGTRTALWRATCELQGAKPLEPLEPRPAALLPARASTRLAWTSLMAAVLGTR</sequence>
<accession>A0A316Z1L7</accession>
<dbReference type="AlphaFoldDB" id="A0A316Z1L7"/>
<organism evidence="2 3">
    <name type="scientific">Tilletiopsis washingtonensis</name>
    <dbReference type="NCBI Taxonomy" id="58919"/>
    <lineage>
        <taxon>Eukaryota</taxon>
        <taxon>Fungi</taxon>
        <taxon>Dikarya</taxon>
        <taxon>Basidiomycota</taxon>
        <taxon>Ustilaginomycotina</taxon>
        <taxon>Exobasidiomycetes</taxon>
        <taxon>Entylomatales</taxon>
        <taxon>Entylomatales incertae sedis</taxon>
        <taxon>Tilletiopsis</taxon>
    </lineage>
</organism>
<keyword evidence="3" id="KW-1185">Reference proteome</keyword>
<dbReference type="EMBL" id="KZ819305">
    <property type="protein sequence ID" value="PWN95256.1"/>
    <property type="molecule type" value="Genomic_DNA"/>
</dbReference>
<feature type="region of interest" description="Disordered" evidence="1">
    <location>
        <begin position="316"/>
        <end position="356"/>
    </location>
</feature>
<evidence type="ECO:0000256" key="1">
    <source>
        <dbReference type="SAM" id="MobiDB-lite"/>
    </source>
</evidence>
<evidence type="ECO:0000313" key="2">
    <source>
        <dbReference type="EMBL" id="PWN95256.1"/>
    </source>
</evidence>
<evidence type="ECO:0000313" key="3">
    <source>
        <dbReference type="Proteomes" id="UP000245946"/>
    </source>
</evidence>
<feature type="region of interest" description="Disordered" evidence="1">
    <location>
        <begin position="209"/>
        <end position="230"/>
    </location>
</feature>
<gene>
    <name evidence="2" type="ORF">FA09DRAFT_144988</name>
</gene>